<evidence type="ECO:0000313" key="2">
    <source>
        <dbReference type="Proteomes" id="UP001056120"/>
    </source>
</evidence>
<gene>
    <name evidence="1" type="ORF">L1987_04891</name>
</gene>
<keyword evidence="2" id="KW-1185">Reference proteome</keyword>
<accession>A0ACB9JTU4</accession>
<dbReference type="Proteomes" id="UP001056120">
    <property type="component" value="Linkage Group LG02"/>
</dbReference>
<dbReference type="EMBL" id="CM042019">
    <property type="protein sequence ID" value="KAI3823455.1"/>
    <property type="molecule type" value="Genomic_DNA"/>
</dbReference>
<evidence type="ECO:0000313" key="1">
    <source>
        <dbReference type="EMBL" id="KAI3823455.1"/>
    </source>
</evidence>
<reference evidence="2" key="1">
    <citation type="journal article" date="2022" name="Mol. Ecol. Resour.">
        <title>The genomes of chicory, endive, great burdock and yacon provide insights into Asteraceae palaeo-polyploidization history and plant inulin production.</title>
        <authorList>
            <person name="Fan W."/>
            <person name="Wang S."/>
            <person name="Wang H."/>
            <person name="Wang A."/>
            <person name="Jiang F."/>
            <person name="Liu H."/>
            <person name="Zhao H."/>
            <person name="Xu D."/>
            <person name="Zhang Y."/>
        </authorList>
    </citation>
    <scope>NUCLEOTIDE SEQUENCE [LARGE SCALE GENOMIC DNA]</scope>
    <source>
        <strain evidence="2">cv. Yunnan</strain>
    </source>
</reference>
<comment type="caution">
    <text evidence="1">The sequence shown here is derived from an EMBL/GenBank/DDBJ whole genome shotgun (WGS) entry which is preliminary data.</text>
</comment>
<proteinExistence type="predicted"/>
<reference evidence="1 2" key="2">
    <citation type="journal article" date="2022" name="Mol. Ecol. Resour.">
        <title>The genomes of chicory, endive, great burdock and yacon provide insights into Asteraceae paleo-polyploidization history and plant inulin production.</title>
        <authorList>
            <person name="Fan W."/>
            <person name="Wang S."/>
            <person name="Wang H."/>
            <person name="Wang A."/>
            <person name="Jiang F."/>
            <person name="Liu H."/>
            <person name="Zhao H."/>
            <person name="Xu D."/>
            <person name="Zhang Y."/>
        </authorList>
    </citation>
    <scope>NUCLEOTIDE SEQUENCE [LARGE SCALE GENOMIC DNA]</scope>
    <source>
        <strain evidence="2">cv. Yunnan</strain>
        <tissue evidence="1">Leaves</tissue>
    </source>
</reference>
<protein>
    <submittedName>
        <fullName evidence="1">Uncharacterized protein</fullName>
    </submittedName>
</protein>
<organism evidence="1 2">
    <name type="scientific">Smallanthus sonchifolius</name>
    <dbReference type="NCBI Taxonomy" id="185202"/>
    <lineage>
        <taxon>Eukaryota</taxon>
        <taxon>Viridiplantae</taxon>
        <taxon>Streptophyta</taxon>
        <taxon>Embryophyta</taxon>
        <taxon>Tracheophyta</taxon>
        <taxon>Spermatophyta</taxon>
        <taxon>Magnoliopsida</taxon>
        <taxon>eudicotyledons</taxon>
        <taxon>Gunneridae</taxon>
        <taxon>Pentapetalae</taxon>
        <taxon>asterids</taxon>
        <taxon>campanulids</taxon>
        <taxon>Asterales</taxon>
        <taxon>Asteraceae</taxon>
        <taxon>Asteroideae</taxon>
        <taxon>Heliantheae alliance</taxon>
        <taxon>Millerieae</taxon>
        <taxon>Smallanthus</taxon>
    </lineage>
</organism>
<name>A0ACB9JTU4_9ASTR</name>
<sequence>MGFLILSSFSYLLPSISHHHLHHYPHHQMDALFVNPSLSALNLPPKLHPTTPPSLSLTSHLRFRPPHRPPNLSVSAAASTLENQPQPQPQSDSDPPQFSNYNEDETYGEVKTIIGSRALQDGAGMEYLIEWEDDHAPTWVPGNLIAADVVAEYENPWWVAAKKADDRALKEIIDSTDGRDVDAVDGDGRTALLFVAGLGSESCVKILVDAGADVNHRDNVGGLTALHMAAGYVRPGVAKLLVEFGADPEAGDDRGRTPLDLAREVLNATPKGNPVQFARRIGLESVIKNLEGAIFEYAEVQEIMEKRGKGNNLEYLVKWKDGGDNEWIKAPLIAEDLIKDFEDGLEYAVAECVIGKRDGEEGKTDYLVKWTDLEEATWEPEENVDPELIKAFESSGNDGVGVNVTTTPLSGNETG</sequence>